<dbReference type="SMART" id="SM00862">
    <property type="entry name" value="Trans_reg_C"/>
    <property type="match status" value="1"/>
</dbReference>
<keyword evidence="3" id="KW-0805">Transcription regulation</keyword>
<evidence type="ECO:0000256" key="6">
    <source>
        <dbReference type="PROSITE-ProRule" id="PRU01091"/>
    </source>
</evidence>
<evidence type="ECO:0000256" key="7">
    <source>
        <dbReference type="SAM" id="Coils"/>
    </source>
</evidence>
<dbReference type="SMART" id="SM00028">
    <property type="entry name" value="TPR"/>
    <property type="match status" value="6"/>
</dbReference>
<dbReference type="PANTHER" id="PTHR35807">
    <property type="entry name" value="TRANSCRIPTIONAL REGULATOR REDD-RELATED"/>
    <property type="match status" value="1"/>
</dbReference>
<dbReference type="PRINTS" id="PR00364">
    <property type="entry name" value="DISEASERSIST"/>
</dbReference>
<dbReference type="EMBL" id="JAVRFH010000005">
    <property type="protein sequence ID" value="MDT0610036.1"/>
    <property type="molecule type" value="Genomic_DNA"/>
</dbReference>
<keyword evidence="2" id="KW-0902">Two-component regulatory system</keyword>
<dbReference type="Gene3D" id="1.10.10.10">
    <property type="entry name" value="Winged helix-like DNA-binding domain superfamily/Winged helix DNA-binding domain"/>
    <property type="match status" value="1"/>
</dbReference>
<keyword evidence="4 6" id="KW-0238">DNA-binding</keyword>
<proteinExistence type="inferred from homology"/>
<evidence type="ECO:0000256" key="1">
    <source>
        <dbReference type="ARBA" id="ARBA00005820"/>
    </source>
</evidence>
<feature type="domain" description="OmpR/PhoB-type" evidence="9">
    <location>
        <begin position="1"/>
        <end position="77"/>
    </location>
</feature>
<reference evidence="10" key="1">
    <citation type="submission" date="2024-05" db="EMBL/GenBank/DDBJ databases">
        <title>30 novel species of actinomycetes from the DSMZ collection.</title>
        <authorList>
            <person name="Nouioui I."/>
        </authorList>
    </citation>
    <scope>NUCLEOTIDE SEQUENCE</scope>
    <source>
        <strain evidence="10">DSM 40712</strain>
    </source>
</reference>
<dbReference type="InterPro" id="IPR001867">
    <property type="entry name" value="OmpR/PhoB-type_DNA-bd"/>
</dbReference>
<dbReference type="SUPFAM" id="SSF46894">
    <property type="entry name" value="C-terminal effector domain of the bipartite response regulators"/>
    <property type="match status" value="1"/>
</dbReference>
<keyword evidence="11" id="KW-1185">Reference proteome</keyword>
<dbReference type="Pfam" id="PF00486">
    <property type="entry name" value="Trans_reg_C"/>
    <property type="match status" value="1"/>
</dbReference>
<dbReference type="InterPro" id="IPR011990">
    <property type="entry name" value="TPR-like_helical_dom_sf"/>
</dbReference>
<dbReference type="SUPFAM" id="SSF48452">
    <property type="entry name" value="TPR-like"/>
    <property type="match status" value="2"/>
</dbReference>
<dbReference type="PANTHER" id="PTHR35807:SF1">
    <property type="entry name" value="TRANSCRIPTIONAL REGULATOR REDD"/>
    <property type="match status" value="1"/>
</dbReference>
<dbReference type="RefSeq" id="WP_311571576.1">
    <property type="nucleotide sequence ID" value="NZ_JAVRFH010000005.1"/>
</dbReference>
<name>A0ABU3AMD3_9ACTN</name>
<dbReference type="Gene3D" id="3.40.50.300">
    <property type="entry name" value="P-loop containing nucleotide triphosphate hydrolases"/>
    <property type="match status" value="1"/>
</dbReference>
<evidence type="ECO:0000256" key="2">
    <source>
        <dbReference type="ARBA" id="ARBA00023012"/>
    </source>
</evidence>
<keyword evidence="5" id="KW-0804">Transcription</keyword>
<evidence type="ECO:0000256" key="4">
    <source>
        <dbReference type="ARBA" id="ARBA00023125"/>
    </source>
</evidence>
<sequence length="971" mass="106772">MPIRSARQRTVLVMLLLTPGRVVSVDALAAAVWDGAPPTTSRNQIAICIAALRKILREEAGVDGLIETAPPGYVLHPGHHRIDLAELEELVARARQAAEYEEHAAGAEHFEQALSLWRGPVLDGMTGDGIDGAVTRLTELRLDLAEELAALQLRLEAYRRVIADLAPLVAEHPLREEARALLMRAYHLSGRRADALECFREGRRVLIDELGIEPGRKLQALHSEVLAGAPVTEVPRAERQRQVPRQLPRPTDPFVGRLPEMRLLDELLEASGPPLAVLCGVAGVGKSALAVYWSGRAAERFPDGQLFIDLAGFHERGAPVTPLAALDQALRGLGVPGAAIPGELHERAALYRSTLDGRRVLIVLDNVGSPEQIRPLLPGPGPSRVLITSRAPLSALAGEYGARRIELSRMTEREARELLVAVIGAERVEAEPESARRLADLCDRLPLALRIVATRLISDWQWSLRQLASRLEDRRGRLDMLSPHEGGVRSGVWLSYRELSVKAATLYRLLGQLAVPDFPVWVAAAALDVDLSEAEELLRQLVGAQLLEFGSGPERAEPRFRFQDLLRLYAWERCQAEDPEPARRASLARVLSAMLGLADEAHRQMYGPDEVLPDDLDRTMRLPVGFATELLVDPVDWLESERESLSALIRQAVQNGFSAYAWALTTRAEPLYEIRNYLADWRQNAELALEGARAAGDLRGAGTMLSNLGTICVYQRQYAEAQRLVSEAMVLLDRADYVQGRAVVRRNLAICLRYTGDLEAAARHCTDSLELFRRSGDAAGLSHALGLLAQIELDSGDPERGIEISTQAIEASYQAGSMRNRTQNLYRLAESLIGAGRVDEAEQVCHDVIGLSRGQGDRLGEAYGLCALGEAHWRQGKTHQARAVLVKALRATEEIGDRFLRARINTSLACVEALSGTDTAADRLERARDEFHVLDAPVWQRRTERLHRAIMEGGAGPAVDREALAHLLNGR</sequence>
<dbReference type="SUPFAM" id="SSF52540">
    <property type="entry name" value="P-loop containing nucleoside triphosphate hydrolases"/>
    <property type="match status" value="1"/>
</dbReference>
<organism evidence="10 11">
    <name type="scientific">Streptomyces lancefieldiae</name>
    <dbReference type="NCBI Taxonomy" id="3075520"/>
    <lineage>
        <taxon>Bacteria</taxon>
        <taxon>Bacillati</taxon>
        <taxon>Actinomycetota</taxon>
        <taxon>Actinomycetes</taxon>
        <taxon>Kitasatosporales</taxon>
        <taxon>Streptomycetaceae</taxon>
        <taxon>Streptomyces</taxon>
    </lineage>
</organism>
<evidence type="ECO:0000259" key="9">
    <source>
        <dbReference type="PROSITE" id="PS51755"/>
    </source>
</evidence>
<dbReference type="Pfam" id="PF03704">
    <property type="entry name" value="BTAD"/>
    <property type="match status" value="1"/>
</dbReference>
<dbReference type="Pfam" id="PF13424">
    <property type="entry name" value="TPR_12"/>
    <property type="match status" value="2"/>
</dbReference>
<dbReference type="Gene3D" id="1.25.40.10">
    <property type="entry name" value="Tetratricopeptide repeat domain"/>
    <property type="match status" value="2"/>
</dbReference>
<dbReference type="CDD" id="cd15831">
    <property type="entry name" value="BTAD"/>
    <property type="match status" value="1"/>
</dbReference>
<keyword evidence="7" id="KW-0175">Coiled coil</keyword>
<evidence type="ECO:0000256" key="8">
    <source>
        <dbReference type="SAM" id="SignalP"/>
    </source>
</evidence>
<evidence type="ECO:0000256" key="3">
    <source>
        <dbReference type="ARBA" id="ARBA00023015"/>
    </source>
</evidence>
<evidence type="ECO:0000256" key="5">
    <source>
        <dbReference type="ARBA" id="ARBA00023163"/>
    </source>
</evidence>
<dbReference type="PROSITE" id="PS51755">
    <property type="entry name" value="OMPR_PHOB"/>
    <property type="match status" value="1"/>
</dbReference>
<dbReference type="InterPro" id="IPR027417">
    <property type="entry name" value="P-loop_NTPase"/>
</dbReference>
<dbReference type="InterPro" id="IPR051677">
    <property type="entry name" value="AfsR-DnrI-RedD_regulator"/>
</dbReference>
<dbReference type="SMART" id="SM01043">
    <property type="entry name" value="BTAD"/>
    <property type="match status" value="1"/>
</dbReference>
<evidence type="ECO:0000313" key="10">
    <source>
        <dbReference type="EMBL" id="MDT0610036.1"/>
    </source>
</evidence>
<protein>
    <submittedName>
        <fullName evidence="10">BTAD domain-containing putative transcriptional regulator</fullName>
    </submittedName>
</protein>
<feature type="coiled-coil region" evidence="7">
    <location>
        <begin position="134"/>
        <end position="161"/>
    </location>
</feature>
<keyword evidence="8" id="KW-0732">Signal</keyword>
<gene>
    <name evidence="10" type="ORF">RM812_07305</name>
</gene>
<comment type="caution">
    <text evidence="10">The sequence shown here is derived from an EMBL/GenBank/DDBJ whole genome shotgun (WGS) entry which is preliminary data.</text>
</comment>
<evidence type="ECO:0000313" key="11">
    <source>
        <dbReference type="Proteomes" id="UP001180724"/>
    </source>
</evidence>
<dbReference type="Proteomes" id="UP001180724">
    <property type="component" value="Unassembled WGS sequence"/>
</dbReference>
<comment type="similarity">
    <text evidence="1">Belongs to the AfsR/DnrI/RedD regulatory family.</text>
</comment>
<dbReference type="InterPro" id="IPR036388">
    <property type="entry name" value="WH-like_DNA-bd_sf"/>
</dbReference>
<accession>A0ABU3AMD3</accession>
<feature type="signal peptide" evidence="8">
    <location>
        <begin position="1"/>
        <end position="29"/>
    </location>
</feature>
<feature type="chain" id="PRO_5047022521" evidence="8">
    <location>
        <begin position="30"/>
        <end position="971"/>
    </location>
</feature>
<feature type="DNA-binding region" description="OmpR/PhoB-type" evidence="6">
    <location>
        <begin position="1"/>
        <end position="77"/>
    </location>
</feature>
<dbReference type="InterPro" id="IPR016032">
    <property type="entry name" value="Sig_transdc_resp-reg_C-effctor"/>
</dbReference>
<dbReference type="InterPro" id="IPR019734">
    <property type="entry name" value="TPR_rpt"/>
</dbReference>
<dbReference type="InterPro" id="IPR005158">
    <property type="entry name" value="BTAD"/>
</dbReference>